<gene>
    <name evidence="1" type="ORF">IIF7_11203</name>
</gene>
<reference evidence="1 2" key="1">
    <citation type="submission" date="2013-04" db="EMBL/GenBank/DDBJ databases">
        <title>Zunongwangia sp. 22II14-10F7 Genome Sequencing.</title>
        <authorList>
            <person name="Lai Q."/>
            <person name="Shao Z."/>
        </authorList>
    </citation>
    <scope>NUCLEOTIDE SEQUENCE [LARGE SCALE GENOMIC DNA]</scope>
    <source>
        <strain evidence="1 2">22II14-10F7</strain>
    </source>
</reference>
<organism evidence="1 2">
    <name type="scientific">Zunongwangia atlantica 22II14-10F7</name>
    <dbReference type="NCBI Taxonomy" id="1185767"/>
    <lineage>
        <taxon>Bacteria</taxon>
        <taxon>Pseudomonadati</taxon>
        <taxon>Bacteroidota</taxon>
        <taxon>Flavobacteriia</taxon>
        <taxon>Flavobacteriales</taxon>
        <taxon>Flavobacteriaceae</taxon>
        <taxon>Zunongwangia</taxon>
    </lineage>
</organism>
<evidence type="ECO:0000313" key="1">
    <source>
        <dbReference type="EMBL" id="ORL45385.1"/>
    </source>
</evidence>
<evidence type="ECO:0000313" key="2">
    <source>
        <dbReference type="Proteomes" id="UP000192746"/>
    </source>
</evidence>
<dbReference type="AlphaFoldDB" id="A0A1Y1T484"/>
<comment type="caution">
    <text evidence="1">The sequence shown here is derived from an EMBL/GenBank/DDBJ whole genome shotgun (WGS) entry which is preliminary data.</text>
</comment>
<sequence>MINFTQDITPNYPVHNDSFIIFQPDFLENDRAVININNGDFLFTIYPSNDGKYLFNLKSVAKSYFNNKFKDLVDMNGNNFFIPDYNLMKEISIEITCYYGEGNEETIEKTYTFNQSVKQFGDRNFTNNYQLLLPSADGVNYQLKYFEGYPCEFAFNYLNEGDKMVITNQRTEETIEFTTEENSGYRLYLDKGFADLPMNLPDMGNPLHIAINGNNSVSIDVRKIASKCGVYLKWLNSEGAYSYWLFDKFFNETIEASEIDRVATNNFSNIYDNSEGQTAITGKEAGKEMVIKTMVDENDYQHLKSLMTSPFVQLWSEQNPFQVGQWLDVKVTNRNIQYSNKRGKNKVSLQIELPEVQTQKL</sequence>
<protein>
    <submittedName>
        <fullName evidence="1">Uncharacterized protein</fullName>
    </submittedName>
</protein>
<keyword evidence="2" id="KW-1185">Reference proteome</keyword>
<name>A0A1Y1T484_9FLAO</name>
<proteinExistence type="predicted"/>
<dbReference type="EMBL" id="ARYN01000009">
    <property type="protein sequence ID" value="ORL45385.1"/>
    <property type="molecule type" value="Genomic_DNA"/>
</dbReference>
<dbReference type="Proteomes" id="UP000192746">
    <property type="component" value="Unassembled WGS sequence"/>
</dbReference>
<dbReference type="STRING" id="1185767.IIF7_11203"/>
<dbReference type="OrthoDB" id="1302475at2"/>
<dbReference type="RefSeq" id="WP_084841779.1">
    <property type="nucleotide sequence ID" value="NZ_ARYN01000009.1"/>
</dbReference>
<accession>A0A1Y1T484</accession>